<dbReference type="VEuPathDB" id="FungiDB:MYCFIDRAFT_176394"/>
<dbReference type="SUPFAM" id="SSF54506">
    <property type="entry name" value="Diaminopimelate epimerase-like"/>
    <property type="match status" value="1"/>
</dbReference>
<dbReference type="Gene3D" id="3.10.310.10">
    <property type="entry name" value="Diaminopimelate Epimerase, Chain A, domain 1"/>
    <property type="match status" value="1"/>
</dbReference>
<dbReference type="AlphaFoldDB" id="M2YTI4"/>
<dbReference type="Proteomes" id="UP000016932">
    <property type="component" value="Unassembled WGS sequence"/>
</dbReference>
<evidence type="ECO:0000313" key="2">
    <source>
        <dbReference type="Proteomes" id="UP000016932"/>
    </source>
</evidence>
<keyword evidence="2" id="KW-1185">Reference proteome</keyword>
<dbReference type="InterPro" id="IPR003719">
    <property type="entry name" value="Phenazine_PhzF-like"/>
</dbReference>
<gene>
    <name evidence="1" type="ORF">MYCFIDRAFT_176394</name>
</gene>
<dbReference type="Pfam" id="PF02567">
    <property type="entry name" value="PhzC-PhzF"/>
    <property type="match status" value="1"/>
</dbReference>
<dbReference type="PANTHER" id="PTHR13774">
    <property type="entry name" value="PHENAZINE BIOSYNTHESIS PROTEIN"/>
    <property type="match status" value="1"/>
</dbReference>
<dbReference type="GeneID" id="19333554"/>
<dbReference type="eggNOG" id="KOG3033">
    <property type="taxonomic scope" value="Eukaryota"/>
</dbReference>
<dbReference type="GO" id="GO:0016853">
    <property type="term" value="F:isomerase activity"/>
    <property type="evidence" value="ECO:0007669"/>
    <property type="project" value="TreeGrafter"/>
</dbReference>
<name>M2YTI4_PSEFD</name>
<protein>
    <submittedName>
        <fullName evidence="1">Uncharacterized protein</fullName>
    </submittedName>
</protein>
<accession>M2YTI4</accession>
<dbReference type="EMBL" id="KB446560">
    <property type="protein sequence ID" value="EME81065.1"/>
    <property type="molecule type" value="Genomic_DNA"/>
</dbReference>
<dbReference type="HOGENOM" id="CLU_1171068_0_0_1"/>
<dbReference type="STRING" id="383855.M2YTI4"/>
<reference evidence="1 2" key="1">
    <citation type="journal article" date="2012" name="PLoS Pathog.">
        <title>Diverse lifestyles and strategies of plant pathogenesis encoded in the genomes of eighteen Dothideomycetes fungi.</title>
        <authorList>
            <person name="Ohm R.A."/>
            <person name="Feau N."/>
            <person name="Henrissat B."/>
            <person name="Schoch C.L."/>
            <person name="Horwitz B.A."/>
            <person name="Barry K.W."/>
            <person name="Condon B.J."/>
            <person name="Copeland A.C."/>
            <person name="Dhillon B."/>
            <person name="Glaser F."/>
            <person name="Hesse C.N."/>
            <person name="Kosti I."/>
            <person name="LaButti K."/>
            <person name="Lindquist E.A."/>
            <person name="Lucas S."/>
            <person name="Salamov A.A."/>
            <person name="Bradshaw R.E."/>
            <person name="Ciuffetti L."/>
            <person name="Hamelin R.C."/>
            <person name="Kema G.H.J."/>
            <person name="Lawrence C."/>
            <person name="Scott J.A."/>
            <person name="Spatafora J.W."/>
            <person name="Turgeon B.G."/>
            <person name="de Wit P.J.G.M."/>
            <person name="Zhong S."/>
            <person name="Goodwin S.B."/>
            <person name="Grigoriev I.V."/>
        </authorList>
    </citation>
    <scope>NUCLEOTIDE SEQUENCE [LARGE SCALE GENOMIC DNA]</scope>
    <source>
        <strain evidence="1 2">CIRAD86</strain>
    </source>
</reference>
<proteinExistence type="predicted"/>
<dbReference type="OrthoDB" id="412383at2759"/>
<organism evidence="1 2">
    <name type="scientific">Pseudocercospora fijiensis (strain CIRAD86)</name>
    <name type="common">Black leaf streak disease fungus</name>
    <name type="synonym">Mycosphaerella fijiensis</name>
    <dbReference type="NCBI Taxonomy" id="383855"/>
    <lineage>
        <taxon>Eukaryota</taxon>
        <taxon>Fungi</taxon>
        <taxon>Dikarya</taxon>
        <taxon>Ascomycota</taxon>
        <taxon>Pezizomycotina</taxon>
        <taxon>Dothideomycetes</taxon>
        <taxon>Dothideomycetidae</taxon>
        <taxon>Mycosphaerellales</taxon>
        <taxon>Mycosphaerellaceae</taxon>
        <taxon>Pseudocercospora</taxon>
    </lineage>
</organism>
<dbReference type="RefSeq" id="XP_007928363.1">
    <property type="nucleotide sequence ID" value="XM_007930172.1"/>
</dbReference>
<dbReference type="KEGG" id="pfj:MYCFIDRAFT_176394"/>
<dbReference type="GO" id="GO:0005737">
    <property type="term" value="C:cytoplasm"/>
    <property type="evidence" value="ECO:0007669"/>
    <property type="project" value="TreeGrafter"/>
</dbReference>
<evidence type="ECO:0000313" key="1">
    <source>
        <dbReference type="EMBL" id="EME81065.1"/>
    </source>
</evidence>
<sequence length="237" mass="25990">MKFIPKDYQARLIANAGPIQLIYDRASKVAKASIPHNFHLHVQHACSLEELYDLQPALRGVVTSTDVVQVTSPVKGMNFLQAELPDLGTLSKISTGKKPEPRLDDEWNEGFSGSHFYVITSTTPARGHNDTAMYQLRTRMIEGSFEDPATGSAACALTSYLALKNASSRISHFELTQGVEMGRESRIEVTITLNANLKSIEHVELAGTAVQVMEGILEHQIFEMVNLATGFQISASS</sequence>
<dbReference type="PANTHER" id="PTHR13774:SF32">
    <property type="entry name" value="ANTISENSE-ENHANCING SEQUENCE 1"/>
    <property type="match status" value="1"/>
</dbReference>